<dbReference type="GO" id="GO:0016887">
    <property type="term" value="F:ATP hydrolysis activity"/>
    <property type="evidence" value="ECO:0007669"/>
    <property type="project" value="InterPro"/>
</dbReference>
<dbReference type="HOGENOM" id="CLU_000604_1_22_7"/>
<dbReference type="CDD" id="cd03255">
    <property type="entry name" value="ABC_MJ0796_LolCDE_FtsE"/>
    <property type="match status" value="1"/>
</dbReference>
<reference evidence="5 6" key="1">
    <citation type="submission" date="2008-07" db="EMBL/GenBank/DDBJ databases">
        <title>Complete sequence of Geobacter bemidjiensis BEM.</title>
        <authorList>
            <consortium name="US DOE Joint Genome Institute"/>
            <person name="Lucas S."/>
            <person name="Copeland A."/>
            <person name="Lapidus A."/>
            <person name="Glavina del Rio T."/>
            <person name="Dalin E."/>
            <person name="Tice H."/>
            <person name="Bruce D."/>
            <person name="Goodwin L."/>
            <person name="Pitluck S."/>
            <person name="Kiss H."/>
            <person name="Brettin T."/>
            <person name="Detter J.C."/>
            <person name="Han C."/>
            <person name="Kuske C.R."/>
            <person name="Schmutz J."/>
            <person name="Larimer F."/>
            <person name="Land M."/>
            <person name="Hauser L."/>
            <person name="Kyrpides N."/>
            <person name="Lykidis A."/>
            <person name="Lovley D."/>
            <person name="Richardson P."/>
        </authorList>
    </citation>
    <scope>NUCLEOTIDE SEQUENCE [LARGE SCALE GENOMIC DNA]</scope>
    <source>
        <strain evidence="6">ATCC BAA-1014 / DSM 16622 / JCM 12645 / Bem</strain>
    </source>
</reference>
<dbReference type="RefSeq" id="WP_012532018.1">
    <property type="nucleotide sequence ID" value="NC_011146.1"/>
</dbReference>
<dbReference type="Pfam" id="PF00005">
    <property type="entry name" value="ABC_tran"/>
    <property type="match status" value="1"/>
</dbReference>
<keyword evidence="2" id="KW-0547">Nucleotide-binding</keyword>
<dbReference type="eggNOG" id="COG1136">
    <property type="taxonomic scope" value="Bacteria"/>
</dbReference>
<dbReference type="GO" id="GO:0022857">
    <property type="term" value="F:transmembrane transporter activity"/>
    <property type="evidence" value="ECO:0007669"/>
    <property type="project" value="TreeGrafter"/>
</dbReference>
<dbReference type="InterPro" id="IPR017911">
    <property type="entry name" value="MacB-like_ATP-bd"/>
</dbReference>
<keyword evidence="1" id="KW-0813">Transport</keyword>
<dbReference type="OrthoDB" id="9809450at2"/>
<keyword evidence="6" id="KW-1185">Reference proteome</keyword>
<evidence type="ECO:0000313" key="6">
    <source>
        <dbReference type="Proteomes" id="UP000008825"/>
    </source>
</evidence>
<gene>
    <name evidence="5" type="ordered locus">Gbem_3589</name>
</gene>
<dbReference type="InterPro" id="IPR015854">
    <property type="entry name" value="ABC_transpr_LolD-like"/>
</dbReference>
<reference evidence="5 6" key="2">
    <citation type="journal article" date="2010" name="BMC Genomics">
        <title>The genome of Geobacter bemidjiensis, exemplar for the subsurface clade of Geobacter species that predominate in Fe(III)-reducing subsurface environments.</title>
        <authorList>
            <person name="Aklujkar M."/>
            <person name="Young N.D."/>
            <person name="Holmes D."/>
            <person name="Chavan M."/>
            <person name="Risso C."/>
            <person name="Kiss H.E."/>
            <person name="Han C.S."/>
            <person name="Land M.L."/>
            <person name="Lovley D.R."/>
        </authorList>
    </citation>
    <scope>NUCLEOTIDE SEQUENCE [LARGE SCALE GENOMIC DNA]</scope>
    <source>
        <strain evidence="6">ATCC BAA-1014 / DSM 16622 / JCM 12645 / Bem</strain>
    </source>
</reference>
<evidence type="ECO:0000256" key="2">
    <source>
        <dbReference type="ARBA" id="ARBA00022741"/>
    </source>
</evidence>
<dbReference type="KEGG" id="gbm:Gbem_3589"/>
<dbReference type="GO" id="GO:0005886">
    <property type="term" value="C:plasma membrane"/>
    <property type="evidence" value="ECO:0007669"/>
    <property type="project" value="TreeGrafter"/>
</dbReference>
<keyword evidence="3 5" id="KW-0067">ATP-binding</keyword>
<dbReference type="Gene3D" id="3.40.50.300">
    <property type="entry name" value="P-loop containing nucleotide triphosphate hydrolases"/>
    <property type="match status" value="1"/>
</dbReference>
<dbReference type="SUPFAM" id="SSF52540">
    <property type="entry name" value="P-loop containing nucleoside triphosphate hydrolases"/>
    <property type="match status" value="1"/>
</dbReference>
<name>B5ECW4_CITBB</name>
<evidence type="ECO:0000256" key="3">
    <source>
        <dbReference type="ARBA" id="ARBA00022840"/>
    </source>
</evidence>
<dbReference type="InterPro" id="IPR003439">
    <property type="entry name" value="ABC_transporter-like_ATP-bd"/>
</dbReference>
<dbReference type="InterPro" id="IPR017871">
    <property type="entry name" value="ABC_transporter-like_CS"/>
</dbReference>
<accession>B5ECW4</accession>
<protein>
    <submittedName>
        <fullName evidence="5">ABC transporter, ATP-binding protein</fullName>
    </submittedName>
</protein>
<dbReference type="SMART" id="SM00382">
    <property type="entry name" value="AAA"/>
    <property type="match status" value="1"/>
</dbReference>
<organism evidence="5 6">
    <name type="scientific">Citrifermentans bemidjiense (strain ATCC BAA-1014 / DSM 16622 / JCM 12645 / Bem)</name>
    <name type="common">Geobacter bemidjiensis</name>
    <dbReference type="NCBI Taxonomy" id="404380"/>
    <lineage>
        <taxon>Bacteria</taxon>
        <taxon>Pseudomonadati</taxon>
        <taxon>Thermodesulfobacteriota</taxon>
        <taxon>Desulfuromonadia</taxon>
        <taxon>Geobacterales</taxon>
        <taxon>Geobacteraceae</taxon>
        <taxon>Citrifermentans</taxon>
    </lineage>
</organism>
<feature type="domain" description="ABC transporter" evidence="4">
    <location>
        <begin position="2"/>
        <end position="228"/>
    </location>
</feature>
<dbReference type="EMBL" id="CP001124">
    <property type="protein sequence ID" value="ACH40581.1"/>
    <property type="molecule type" value="Genomic_DNA"/>
</dbReference>
<dbReference type="PROSITE" id="PS00211">
    <property type="entry name" value="ABC_TRANSPORTER_1"/>
    <property type="match status" value="1"/>
</dbReference>
<dbReference type="InterPro" id="IPR003593">
    <property type="entry name" value="AAA+_ATPase"/>
</dbReference>
<dbReference type="PANTHER" id="PTHR24220:SF86">
    <property type="entry name" value="ABC TRANSPORTER ABCH.1"/>
    <property type="match status" value="1"/>
</dbReference>
<dbReference type="GO" id="GO:0005524">
    <property type="term" value="F:ATP binding"/>
    <property type="evidence" value="ECO:0007669"/>
    <property type="project" value="UniProtKB-KW"/>
</dbReference>
<dbReference type="STRING" id="404380.Gbem_3589"/>
<dbReference type="AlphaFoldDB" id="B5ECW4"/>
<evidence type="ECO:0000259" key="4">
    <source>
        <dbReference type="PROSITE" id="PS50893"/>
    </source>
</evidence>
<dbReference type="Proteomes" id="UP000008825">
    <property type="component" value="Chromosome"/>
</dbReference>
<evidence type="ECO:0000256" key="1">
    <source>
        <dbReference type="ARBA" id="ARBA00022448"/>
    </source>
</evidence>
<proteinExistence type="predicted"/>
<dbReference type="InterPro" id="IPR027417">
    <property type="entry name" value="P-loop_NTPase"/>
</dbReference>
<evidence type="ECO:0000313" key="5">
    <source>
        <dbReference type="EMBL" id="ACH40581.1"/>
    </source>
</evidence>
<dbReference type="PROSITE" id="PS50893">
    <property type="entry name" value="ABC_TRANSPORTER_2"/>
    <property type="match status" value="1"/>
</dbReference>
<sequence>MISVQNVVKIFNGGRPNELRAVREVSLEIGLDQATALVGPSGSGKTTLLSLIGCMARPTSGRIFVKEEEVTSLPERFLAGIRRSTFGFVFQRHNLIKGISVLENVMAPAYPEGEPFPQLRQRALDTLERLNLKQRADAKVEWLSGGEAQRVAIARAMINRPAVMIADEPTAHLDTKLSYDFMSLMKEVKDAGTAVILASHDPIVYGCDLIGRVVELRDGRVVTERNPR</sequence>
<dbReference type="PANTHER" id="PTHR24220">
    <property type="entry name" value="IMPORT ATP-BINDING PROTEIN"/>
    <property type="match status" value="1"/>
</dbReference>